<accession>A0A8D8SQB0</accession>
<organism evidence="1">
    <name type="scientific">Cacopsylla melanoneura</name>
    <dbReference type="NCBI Taxonomy" id="428564"/>
    <lineage>
        <taxon>Eukaryota</taxon>
        <taxon>Metazoa</taxon>
        <taxon>Ecdysozoa</taxon>
        <taxon>Arthropoda</taxon>
        <taxon>Hexapoda</taxon>
        <taxon>Insecta</taxon>
        <taxon>Pterygota</taxon>
        <taxon>Neoptera</taxon>
        <taxon>Paraneoptera</taxon>
        <taxon>Hemiptera</taxon>
        <taxon>Sternorrhyncha</taxon>
        <taxon>Psylloidea</taxon>
        <taxon>Psyllidae</taxon>
        <taxon>Psyllinae</taxon>
        <taxon>Cacopsylla</taxon>
    </lineage>
</organism>
<protein>
    <submittedName>
        <fullName evidence="1">Uncharacterized protein</fullName>
    </submittedName>
</protein>
<name>A0A8D8SQB0_9HEMI</name>
<dbReference type="EMBL" id="HBUF01228215">
    <property type="protein sequence ID" value="CAG6672317.1"/>
    <property type="molecule type" value="Transcribed_RNA"/>
</dbReference>
<reference evidence="1" key="1">
    <citation type="submission" date="2021-05" db="EMBL/GenBank/DDBJ databases">
        <authorList>
            <person name="Alioto T."/>
            <person name="Alioto T."/>
            <person name="Gomez Garrido J."/>
        </authorList>
    </citation>
    <scope>NUCLEOTIDE SEQUENCE</scope>
</reference>
<proteinExistence type="predicted"/>
<evidence type="ECO:0000313" key="1">
    <source>
        <dbReference type="EMBL" id="CAG6672315.1"/>
    </source>
</evidence>
<sequence>MIKQGILSHLLLMFDRWQKFNTSRKYKLCHLILSILQRVVTVSKPARSLIACDVLHRFCLSLPEDSIHYTSTSKVFAILNIVSGTKILPLDNMQSPFSEKTRQRCNFTCQTPVVWTSELC</sequence>
<dbReference type="AlphaFoldDB" id="A0A8D8SQB0"/>
<dbReference type="EMBL" id="HBUF01228214">
    <property type="protein sequence ID" value="CAG6672315.1"/>
    <property type="molecule type" value="Transcribed_RNA"/>
</dbReference>